<protein>
    <submittedName>
        <fullName evidence="2">Uncharacterized protein LOC112541571</fullName>
    </submittedName>
</protein>
<sequence>MELNEYLMVVPIDVLQSEMAAFSAKFKTDDEQTAKRRALAAKLEANVKDLQAAFEKVEKIETSREVESRDHLQPLIRWKTSITEPSDHQLFMASTALQITKPPMIRNIKFEETALDRTISDRRPTSSVSEQRSKILRKEVDLGTKGKLTPQPSHRLSGLLPADFSKQPAEIALQEILDYNRTLLPGYKANLQKTLQLAQQQFLQQHLLVWEANQLTPKGYPQKLNLLKRKLLGPEIKNNIKGGTHSSPFQGLTPLANQVRDLDSIAVCGKGCSPQRKLGTSAAIWQKLRNN</sequence>
<proteinExistence type="predicted"/>
<accession>A0A9F5MWV0</accession>
<reference evidence="2" key="1">
    <citation type="submission" date="2025-08" db="UniProtKB">
        <authorList>
            <consortium name="RefSeq"/>
        </authorList>
    </citation>
    <scope>IDENTIFICATION</scope>
    <source>
        <tissue evidence="2">Liver</tissue>
    </source>
</reference>
<dbReference type="KEGG" id="pbi:112541571"/>
<dbReference type="GeneID" id="112541571"/>
<gene>
    <name evidence="2" type="primary">LOC112541571</name>
</gene>
<evidence type="ECO:0000313" key="2">
    <source>
        <dbReference type="RefSeq" id="XP_025027351.1"/>
    </source>
</evidence>
<keyword evidence="1" id="KW-1185">Reference proteome</keyword>
<evidence type="ECO:0000313" key="1">
    <source>
        <dbReference type="Proteomes" id="UP000695026"/>
    </source>
</evidence>
<dbReference type="AlphaFoldDB" id="A0A9F5MWV0"/>
<dbReference type="Proteomes" id="UP000695026">
    <property type="component" value="Unplaced"/>
</dbReference>
<name>A0A9F5MWV0_PYTBI</name>
<dbReference type="OrthoDB" id="9428704at2759"/>
<organism evidence="1 2">
    <name type="scientific">Python bivittatus</name>
    <name type="common">Burmese python</name>
    <name type="synonym">Python molurus bivittatus</name>
    <dbReference type="NCBI Taxonomy" id="176946"/>
    <lineage>
        <taxon>Eukaryota</taxon>
        <taxon>Metazoa</taxon>
        <taxon>Chordata</taxon>
        <taxon>Craniata</taxon>
        <taxon>Vertebrata</taxon>
        <taxon>Euteleostomi</taxon>
        <taxon>Lepidosauria</taxon>
        <taxon>Squamata</taxon>
        <taxon>Bifurcata</taxon>
        <taxon>Unidentata</taxon>
        <taxon>Episquamata</taxon>
        <taxon>Toxicofera</taxon>
        <taxon>Serpentes</taxon>
        <taxon>Henophidia</taxon>
        <taxon>Pythonidae</taxon>
        <taxon>Python</taxon>
    </lineage>
</organism>
<dbReference type="RefSeq" id="XP_025027351.1">
    <property type="nucleotide sequence ID" value="XM_025171583.1"/>
</dbReference>